<dbReference type="Proteomes" id="UP000224567">
    <property type="component" value="Unassembled WGS sequence"/>
</dbReference>
<feature type="region of interest" description="Disordered" evidence="1">
    <location>
        <begin position="74"/>
        <end position="93"/>
    </location>
</feature>
<comment type="caution">
    <text evidence="2">The sequence shown here is derived from an EMBL/GenBank/DDBJ whole genome shotgun (WGS) entry which is preliminary data.</text>
</comment>
<dbReference type="AlphaFoldDB" id="A0A2G2VRK9"/>
<gene>
    <name evidence="2" type="ORF">CQW23_23302</name>
</gene>
<dbReference type="EMBL" id="MLFT02000010">
    <property type="protein sequence ID" value="PHT35602.1"/>
    <property type="molecule type" value="Genomic_DNA"/>
</dbReference>
<reference evidence="3" key="2">
    <citation type="journal article" date="2017" name="J. Anim. Genet.">
        <title>Multiple reference genome sequences of hot pepper reveal the massive evolution of plant disease resistance genes by retroduplication.</title>
        <authorList>
            <person name="Kim S."/>
            <person name="Park J."/>
            <person name="Yeom S.-I."/>
            <person name="Kim Y.-M."/>
            <person name="Seo E."/>
            <person name="Kim K.-T."/>
            <person name="Kim M.-S."/>
            <person name="Lee J.M."/>
            <person name="Cheong K."/>
            <person name="Shin H.-S."/>
            <person name="Kim S.-B."/>
            <person name="Han K."/>
            <person name="Lee J."/>
            <person name="Park M."/>
            <person name="Lee H.-A."/>
            <person name="Lee H.-Y."/>
            <person name="Lee Y."/>
            <person name="Oh S."/>
            <person name="Lee J.H."/>
            <person name="Choi E."/>
            <person name="Choi E."/>
            <person name="Lee S.E."/>
            <person name="Jeon J."/>
            <person name="Kim H."/>
            <person name="Choi G."/>
            <person name="Song H."/>
            <person name="Lee J."/>
            <person name="Lee S.-C."/>
            <person name="Kwon J.-K."/>
            <person name="Lee H.-Y."/>
            <person name="Koo N."/>
            <person name="Hong Y."/>
            <person name="Kim R.W."/>
            <person name="Kang W.-H."/>
            <person name="Huh J.H."/>
            <person name="Kang B.-C."/>
            <person name="Yang T.-J."/>
            <person name="Lee Y.-H."/>
            <person name="Bennetzen J.L."/>
            <person name="Choi D."/>
        </authorList>
    </citation>
    <scope>NUCLEOTIDE SEQUENCE [LARGE SCALE GENOMIC DNA]</scope>
    <source>
        <strain evidence="3">cv. PBC81</strain>
    </source>
</reference>
<evidence type="ECO:0000313" key="3">
    <source>
        <dbReference type="Proteomes" id="UP000224567"/>
    </source>
</evidence>
<keyword evidence="3" id="KW-1185">Reference proteome</keyword>
<sequence length="206" mass="23534">MVPAHQGTMAPWKGTMAPRNCAPLHQGTMTLRHQGTMAPRHRTPQHHGTVHHDTMVPWYRAPWHRLPSHYGTKAPCTITPRRKAKSKQEKSKKGNFADFQIQLRCNYLDSSKTQKRKQLQIHKNTKLLCFDPTGRAIAMELLHDKYLNEDPLPVPSSELRIPSKHNSDLDEDSLDELSGLSDLYYDSDDDNFGSTKLSTTKYSFSI</sequence>
<name>A0A2G2VRK9_CAPBA</name>
<organism evidence="2 3">
    <name type="scientific">Capsicum baccatum</name>
    <name type="common">Peruvian pepper</name>
    <dbReference type="NCBI Taxonomy" id="33114"/>
    <lineage>
        <taxon>Eukaryota</taxon>
        <taxon>Viridiplantae</taxon>
        <taxon>Streptophyta</taxon>
        <taxon>Embryophyta</taxon>
        <taxon>Tracheophyta</taxon>
        <taxon>Spermatophyta</taxon>
        <taxon>Magnoliopsida</taxon>
        <taxon>eudicotyledons</taxon>
        <taxon>Gunneridae</taxon>
        <taxon>Pentapetalae</taxon>
        <taxon>asterids</taxon>
        <taxon>lamiids</taxon>
        <taxon>Solanales</taxon>
        <taxon>Solanaceae</taxon>
        <taxon>Solanoideae</taxon>
        <taxon>Capsiceae</taxon>
        <taxon>Capsicum</taxon>
    </lineage>
</organism>
<evidence type="ECO:0000313" key="2">
    <source>
        <dbReference type="EMBL" id="PHT35602.1"/>
    </source>
</evidence>
<proteinExistence type="predicted"/>
<dbReference type="STRING" id="33114.A0A2G2VRK9"/>
<accession>A0A2G2VRK9</accession>
<reference evidence="2 3" key="1">
    <citation type="journal article" date="2017" name="Genome Biol.">
        <title>New reference genome sequences of hot pepper reveal the massive evolution of plant disease-resistance genes by retroduplication.</title>
        <authorList>
            <person name="Kim S."/>
            <person name="Park J."/>
            <person name="Yeom S.I."/>
            <person name="Kim Y.M."/>
            <person name="Seo E."/>
            <person name="Kim K.T."/>
            <person name="Kim M.S."/>
            <person name="Lee J.M."/>
            <person name="Cheong K."/>
            <person name="Shin H.S."/>
            <person name="Kim S.B."/>
            <person name="Han K."/>
            <person name="Lee J."/>
            <person name="Park M."/>
            <person name="Lee H.A."/>
            <person name="Lee H.Y."/>
            <person name="Lee Y."/>
            <person name="Oh S."/>
            <person name="Lee J.H."/>
            <person name="Choi E."/>
            <person name="Choi E."/>
            <person name="Lee S.E."/>
            <person name="Jeon J."/>
            <person name="Kim H."/>
            <person name="Choi G."/>
            <person name="Song H."/>
            <person name="Lee J."/>
            <person name="Lee S.C."/>
            <person name="Kwon J.K."/>
            <person name="Lee H.Y."/>
            <person name="Koo N."/>
            <person name="Hong Y."/>
            <person name="Kim R.W."/>
            <person name="Kang W.H."/>
            <person name="Huh J.H."/>
            <person name="Kang B.C."/>
            <person name="Yang T.J."/>
            <person name="Lee Y.H."/>
            <person name="Bennetzen J.L."/>
            <person name="Choi D."/>
        </authorList>
    </citation>
    <scope>NUCLEOTIDE SEQUENCE [LARGE SCALE GENOMIC DNA]</scope>
    <source>
        <strain evidence="3">cv. PBC81</strain>
    </source>
</reference>
<protein>
    <submittedName>
        <fullName evidence="2">Uncharacterized protein</fullName>
    </submittedName>
</protein>
<evidence type="ECO:0000256" key="1">
    <source>
        <dbReference type="SAM" id="MobiDB-lite"/>
    </source>
</evidence>